<dbReference type="KEGG" id="jeo:JMA_18250"/>
<evidence type="ECO:0000313" key="2">
    <source>
        <dbReference type="EMBL" id="AJD91142.1"/>
    </source>
</evidence>
<sequence length="126" mass="14736">MNLSDRLQNGKLLPLEDKPNNVSTQTDDTKKKLDPLPYRGSKEDSKKRLKSILESMDKVVIKNENDSMIYAIETSSFFKFKDDIDFLFSDEEQVIHFRSASRVGHSDLGVNKKRMETIRRLYMEEM</sequence>
<dbReference type="HOGENOM" id="CLU_105603_3_0_9"/>
<organism evidence="2 3">
    <name type="scientific">Jeotgalibacillus malaysiensis</name>
    <dbReference type="NCBI Taxonomy" id="1508404"/>
    <lineage>
        <taxon>Bacteria</taxon>
        <taxon>Bacillati</taxon>
        <taxon>Bacillota</taxon>
        <taxon>Bacilli</taxon>
        <taxon>Bacillales</taxon>
        <taxon>Caryophanaceae</taxon>
        <taxon>Jeotgalibacillus</taxon>
    </lineage>
</organism>
<dbReference type="Proteomes" id="UP000031449">
    <property type="component" value="Chromosome"/>
</dbReference>
<dbReference type="OrthoDB" id="9793534at2"/>
<dbReference type="EMBL" id="CP009416">
    <property type="protein sequence ID" value="AJD91142.1"/>
    <property type="molecule type" value="Genomic_DNA"/>
</dbReference>
<protein>
    <recommendedName>
        <fullName evidence="4">DUF1499 domain-containing protein</fullName>
    </recommendedName>
</protein>
<gene>
    <name evidence="2" type="ORF">JMA_18250</name>
</gene>
<dbReference type="STRING" id="1508404.JMA_18250"/>
<dbReference type="InterPro" id="IPR010865">
    <property type="entry name" value="DUF1499"/>
</dbReference>
<dbReference type="PANTHER" id="PTHR34801:SF6">
    <property type="entry name" value="SLL1620 PROTEIN"/>
    <property type="match status" value="1"/>
</dbReference>
<evidence type="ECO:0000313" key="3">
    <source>
        <dbReference type="Proteomes" id="UP000031449"/>
    </source>
</evidence>
<feature type="region of interest" description="Disordered" evidence="1">
    <location>
        <begin position="1"/>
        <end position="44"/>
    </location>
</feature>
<dbReference type="PANTHER" id="PTHR34801">
    <property type="entry name" value="EXPRESSED PROTEIN"/>
    <property type="match status" value="1"/>
</dbReference>
<reference evidence="2 3" key="1">
    <citation type="submission" date="2014-08" db="EMBL/GenBank/DDBJ databases">
        <title>Complete genome of a marine bacteria Jeotgalibacillus malaysiensis.</title>
        <authorList>
            <person name="Yaakop A.S."/>
            <person name="Chan K.-G."/>
            <person name="Goh K.M."/>
        </authorList>
    </citation>
    <scope>NUCLEOTIDE SEQUENCE [LARGE SCALE GENOMIC DNA]</scope>
    <source>
        <strain evidence="2 3">D5</strain>
    </source>
</reference>
<evidence type="ECO:0000256" key="1">
    <source>
        <dbReference type="SAM" id="MobiDB-lite"/>
    </source>
</evidence>
<accession>A0A0B5AR60</accession>
<proteinExistence type="predicted"/>
<evidence type="ECO:0008006" key="4">
    <source>
        <dbReference type="Google" id="ProtNLM"/>
    </source>
</evidence>
<keyword evidence="3" id="KW-1185">Reference proteome</keyword>
<dbReference type="PIRSF" id="PIRSF026426">
    <property type="entry name" value="DUF1499"/>
    <property type="match status" value="1"/>
</dbReference>
<dbReference type="BioCyc" id="JESP1508404:G14D9-11080-MONOMER"/>
<dbReference type="AlphaFoldDB" id="A0A0B5AR60"/>
<name>A0A0B5AR60_9BACL</name>
<dbReference type="Pfam" id="PF07386">
    <property type="entry name" value="DUF1499"/>
    <property type="match status" value="1"/>
</dbReference>
<feature type="compositionally biased region" description="Basic and acidic residues" evidence="1">
    <location>
        <begin position="27"/>
        <end position="44"/>
    </location>
</feature>